<dbReference type="Proteomes" id="UP000194161">
    <property type="component" value="Chromosome"/>
</dbReference>
<dbReference type="OrthoDB" id="8665408at2"/>
<reference evidence="1 2" key="1">
    <citation type="submission" date="2017-05" db="EMBL/GenBank/DDBJ databases">
        <title>Complete and WGS of Bordetella genogroups.</title>
        <authorList>
            <person name="Spilker T."/>
            <person name="LiPuma J."/>
        </authorList>
    </citation>
    <scope>NUCLEOTIDE SEQUENCE [LARGE SCALE GENOMIC DNA]</scope>
    <source>
        <strain evidence="1 2">AU7206</strain>
    </source>
</reference>
<gene>
    <name evidence="1" type="ORF">CAL15_06920</name>
</gene>
<evidence type="ECO:0000313" key="1">
    <source>
        <dbReference type="EMBL" id="ARP97326.1"/>
    </source>
</evidence>
<protein>
    <submittedName>
        <fullName evidence="1">Uncharacterized protein</fullName>
    </submittedName>
</protein>
<sequence>MLGGSEETTAYHRGAAARAVEIVMPMLRSAVEDDRIGESHCLHVVVMHPLKTPANSTFEESVLYEQSVGDRAKWDADYAAFARGKAALSWRTGQNSHAVCTTVAHLLRPEDTALWGSVWHEGIIVGVSGAQPWYDEAFAGAVAHAFKAVLKDYRLRPAA</sequence>
<keyword evidence="2" id="KW-1185">Reference proteome</keyword>
<name>A0A1W6ZIY5_9BORD</name>
<dbReference type="AlphaFoldDB" id="A0A1W6ZIY5"/>
<organism evidence="1 2">
    <name type="scientific">Bordetella genomosp. 13</name>
    <dbReference type="NCBI Taxonomy" id="463040"/>
    <lineage>
        <taxon>Bacteria</taxon>
        <taxon>Pseudomonadati</taxon>
        <taxon>Pseudomonadota</taxon>
        <taxon>Betaproteobacteria</taxon>
        <taxon>Burkholderiales</taxon>
        <taxon>Alcaligenaceae</taxon>
        <taxon>Bordetella</taxon>
    </lineage>
</organism>
<dbReference type="EMBL" id="CP021111">
    <property type="protein sequence ID" value="ARP97326.1"/>
    <property type="molecule type" value="Genomic_DNA"/>
</dbReference>
<evidence type="ECO:0000313" key="2">
    <source>
        <dbReference type="Proteomes" id="UP000194161"/>
    </source>
</evidence>
<accession>A0A1W6ZIY5</accession>
<dbReference type="KEGG" id="bgm:CAL15_06920"/>
<proteinExistence type="predicted"/>